<dbReference type="RefSeq" id="WP_200195491.1">
    <property type="nucleotide sequence ID" value="NZ_JAENHM010000058.1"/>
</dbReference>
<sequence length="294" mass="33652">MIILLTTPEHQYTLRSVAEGQFGVPVPDIRSLTYDQVFAASTLPKATYIFADLERLSASRLRRAAGLYRKLRDLGVRCLNDPACAMSRVELLINLGEKTGNPIQVHRADMCPRPSRFPVFLRLEDEHEMPSDALYSNQNELDEALAAQRRNGVPMRGLVVLEKIDAKYDDTLWAKWGSWRIGDRIIVEHVAVEDRWMVKYGRHDCLTEDVVSDEFDAVSDNRFEMQLRPAFEIAAIEYGRADHAVTPDGTVVFEINTNPFLGNYVPDPWLKRRETQMLARRRWSEAMQAIDTPC</sequence>
<comment type="caution">
    <text evidence="1">The sequence shown here is derived from an EMBL/GenBank/DDBJ whole genome shotgun (WGS) entry which is preliminary data.</text>
</comment>
<evidence type="ECO:0008006" key="3">
    <source>
        <dbReference type="Google" id="ProtNLM"/>
    </source>
</evidence>
<protein>
    <recommendedName>
        <fullName evidence="3">ATP-grasp domain-containing protein</fullName>
    </recommendedName>
</protein>
<dbReference type="Proteomes" id="UP000652760">
    <property type="component" value="Unassembled WGS sequence"/>
</dbReference>
<keyword evidence="2" id="KW-1185">Reference proteome</keyword>
<evidence type="ECO:0000313" key="2">
    <source>
        <dbReference type="Proteomes" id="UP000652760"/>
    </source>
</evidence>
<proteinExistence type="predicted"/>
<gene>
    <name evidence="1" type="ORF">JHL17_19270</name>
</gene>
<organism evidence="1 2">
    <name type="scientific">Azospirillum endophyticum</name>
    <dbReference type="NCBI Taxonomy" id="2800326"/>
    <lineage>
        <taxon>Bacteria</taxon>
        <taxon>Pseudomonadati</taxon>
        <taxon>Pseudomonadota</taxon>
        <taxon>Alphaproteobacteria</taxon>
        <taxon>Rhodospirillales</taxon>
        <taxon>Azospirillaceae</taxon>
        <taxon>Azospirillum</taxon>
    </lineage>
</organism>
<accession>A0ABS1F834</accession>
<evidence type="ECO:0000313" key="1">
    <source>
        <dbReference type="EMBL" id="MBK1839554.1"/>
    </source>
</evidence>
<dbReference type="EMBL" id="JAENHM010000058">
    <property type="protein sequence ID" value="MBK1839554.1"/>
    <property type="molecule type" value="Genomic_DNA"/>
</dbReference>
<reference evidence="2" key="1">
    <citation type="submission" date="2021-01" db="EMBL/GenBank/DDBJ databases">
        <title>Genome public.</title>
        <authorList>
            <person name="Liu C."/>
            <person name="Sun Q."/>
        </authorList>
    </citation>
    <scope>NUCLEOTIDE SEQUENCE [LARGE SCALE GENOMIC DNA]</scope>
    <source>
        <strain evidence="2">YIM B02556</strain>
    </source>
</reference>
<name>A0ABS1F834_9PROT</name>